<dbReference type="Gene3D" id="1.20.120.1490">
    <property type="match status" value="1"/>
</dbReference>
<proteinExistence type="predicted"/>
<gene>
    <name evidence="2" type="ORF">FHR99_001414</name>
</gene>
<name>A0A7W4Z5G1_9GAMM</name>
<dbReference type="EMBL" id="JACHWY010000001">
    <property type="protein sequence ID" value="MBB3047178.1"/>
    <property type="molecule type" value="Genomic_DNA"/>
</dbReference>
<keyword evidence="1" id="KW-0732">Signal</keyword>
<accession>A0A7W4Z5G1</accession>
<feature type="signal peptide" evidence="1">
    <location>
        <begin position="1"/>
        <end position="21"/>
    </location>
</feature>
<dbReference type="AlphaFoldDB" id="A0A7W4Z5G1"/>
<feature type="chain" id="PRO_5031264906" evidence="1">
    <location>
        <begin position="22"/>
        <end position="135"/>
    </location>
</feature>
<evidence type="ECO:0000313" key="2">
    <source>
        <dbReference type="EMBL" id="MBB3047178.1"/>
    </source>
</evidence>
<dbReference type="Proteomes" id="UP000537130">
    <property type="component" value="Unassembled WGS sequence"/>
</dbReference>
<reference evidence="2 3" key="1">
    <citation type="submission" date="2020-08" db="EMBL/GenBank/DDBJ databases">
        <title>Genomic Encyclopedia of Type Strains, Phase III (KMG-III): the genomes of soil and plant-associated and newly described type strains.</title>
        <authorList>
            <person name="Whitman W."/>
        </authorList>
    </citation>
    <scope>NUCLEOTIDE SEQUENCE [LARGE SCALE GENOMIC DNA]</scope>
    <source>
        <strain evidence="2 3">CECT 8654</strain>
    </source>
</reference>
<sequence>MKLVKWMGLALLVSFSALVQSAPAGNANAAADQVARLDSIVRLSEAQEKEIEALLVESEQATTKLSREIQSMKIELGQEIGPDFNERAIRKQSAKLGKLSGELTAETALLQAKIQNVLTEDQRAILLKRARQVQQ</sequence>
<organism evidence="2 3">
    <name type="scientific">Litorivivens lipolytica</name>
    <dbReference type="NCBI Taxonomy" id="1524264"/>
    <lineage>
        <taxon>Bacteria</taxon>
        <taxon>Pseudomonadati</taxon>
        <taxon>Pseudomonadota</taxon>
        <taxon>Gammaproteobacteria</taxon>
        <taxon>Litorivivens</taxon>
    </lineage>
</organism>
<dbReference type="RefSeq" id="WP_183409817.1">
    <property type="nucleotide sequence ID" value="NZ_JACHWY010000001.1"/>
</dbReference>
<comment type="caution">
    <text evidence="2">The sequence shown here is derived from an EMBL/GenBank/DDBJ whole genome shotgun (WGS) entry which is preliminary data.</text>
</comment>
<evidence type="ECO:0000313" key="3">
    <source>
        <dbReference type="Proteomes" id="UP000537130"/>
    </source>
</evidence>
<keyword evidence="3" id="KW-1185">Reference proteome</keyword>
<protein>
    <submittedName>
        <fullName evidence="2">Spy/CpxP family protein refolding chaperone</fullName>
    </submittedName>
</protein>
<evidence type="ECO:0000256" key="1">
    <source>
        <dbReference type="SAM" id="SignalP"/>
    </source>
</evidence>